<dbReference type="Pfam" id="PF01547">
    <property type="entry name" value="SBP_bac_1"/>
    <property type="match status" value="1"/>
</dbReference>
<dbReference type="RefSeq" id="WP_188893486.1">
    <property type="nucleotide sequence ID" value="NZ_BMMZ01000001.1"/>
</dbReference>
<evidence type="ECO:0000313" key="3">
    <source>
        <dbReference type="Proteomes" id="UP000613840"/>
    </source>
</evidence>
<dbReference type="Gene3D" id="3.40.190.10">
    <property type="entry name" value="Periplasmic binding protein-like II"/>
    <property type="match status" value="1"/>
</dbReference>
<sequence>MPFFVTTRTDSVFTRRRLLGSAGALAAAGIAGSSLAGCSDPTAKTNTGTRNAKATLPAYRPVDLVKPDLPGNQVLMPGYYDYPSDPGPVFDKPPAAGLGSVSIMYTTFLPAPPGPGRNAFYARLQQRIGADLKISFIPSGDYQTKFQTMIAGNELPDICNFPLPTPDQPRVMDKLFADLGPYLGGDKIKDYPYLANIPTASWKPTIANGTVYAVPQPRALSGTAMYCRLDLIKKVGANPQPGSYDEFLELLTAVTDPKAQCWAFANPTNMVIHLQMMLGAPNNWSDSGGTFVSAFADEASTEAVARTAEMVKKGLFHPDSSSLEYTRIRDLFYGGRLALTSDGYAGWDLFVRELGGGPEATAKLGLVIEPKADGGGDARHFAGTGIQGITVIKNGLGEDRTRKLLNVLNYLAAPIGSREHLERKYGVKGIDYTISNGLPTLTDRGNSEFMDLQYIVDSQTTIGPGVKAGVDYQYAWHQRATKDLVLDPTIGLYSDTYSRQGATLNKLLSDARLDVIFGRKPLKHLQDAYATWRKQGGDRIAAEYAESQAAGR</sequence>
<dbReference type="InterPro" id="IPR006059">
    <property type="entry name" value="SBP"/>
</dbReference>
<dbReference type="AlphaFoldDB" id="A0A917VZH7"/>
<dbReference type="PROSITE" id="PS51318">
    <property type="entry name" value="TAT"/>
    <property type="match status" value="1"/>
</dbReference>
<keyword evidence="1" id="KW-0732">Signal</keyword>
<dbReference type="PANTHER" id="PTHR43649">
    <property type="entry name" value="ARABINOSE-BINDING PROTEIN-RELATED"/>
    <property type="match status" value="1"/>
</dbReference>
<protein>
    <submittedName>
        <fullName evidence="2">Sugar ABC transporter substrate-binding protein</fullName>
    </submittedName>
</protein>
<proteinExistence type="predicted"/>
<dbReference type="InterPro" id="IPR006311">
    <property type="entry name" value="TAT_signal"/>
</dbReference>
<feature type="chain" id="PRO_5039110308" evidence="1">
    <location>
        <begin position="37"/>
        <end position="552"/>
    </location>
</feature>
<accession>A0A917VZH7</accession>
<dbReference type="PANTHER" id="PTHR43649:SF12">
    <property type="entry name" value="DIACETYLCHITOBIOSE BINDING PROTEIN DASA"/>
    <property type="match status" value="1"/>
</dbReference>
<reference evidence="2" key="2">
    <citation type="submission" date="2020-09" db="EMBL/GenBank/DDBJ databases">
        <authorList>
            <person name="Sun Q."/>
            <person name="Zhou Y."/>
        </authorList>
    </citation>
    <scope>NUCLEOTIDE SEQUENCE</scope>
    <source>
        <strain evidence="2">CGMCC 4.7306</strain>
    </source>
</reference>
<comment type="caution">
    <text evidence="2">The sequence shown here is derived from an EMBL/GenBank/DDBJ whole genome shotgun (WGS) entry which is preliminary data.</text>
</comment>
<dbReference type="EMBL" id="BMMZ01000001">
    <property type="protein sequence ID" value="GGL49110.1"/>
    <property type="molecule type" value="Genomic_DNA"/>
</dbReference>
<evidence type="ECO:0000256" key="1">
    <source>
        <dbReference type="SAM" id="SignalP"/>
    </source>
</evidence>
<organism evidence="2 3">
    <name type="scientific">Microlunatus endophyticus</name>
    <dbReference type="NCBI Taxonomy" id="1716077"/>
    <lineage>
        <taxon>Bacteria</taxon>
        <taxon>Bacillati</taxon>
        <taxon>Actinomycetota</taxon>
        <taxon>Actinomycetes</taxon>
        <taxon>Propionibacteriales</taxon>
        <taxon>Propionibacteriaceae</taxon>
        <taxon>Microlunatus</taxon>
    </lineage>
</organism>
<feature type="signal peptide" evidence="1">
    <location>
        <begin position="1"/>
        <end position="36"/>
    </location>
</feature>
<name>A0A917VZH7_9ACTN</name>
<evidence type="ECO:0000313" key="2">
    <source>
        <dbReference type="EMBL" id="GGL49110.1"/>
    </source>
</evidence>
<dbReference type="SUPFAM" id="SSF53850">
    <property type="entry name" value="Periplasmic binding protein-like II"/>
    <property type="match status" value="1"/>
</dbReference>
<keyword evidence="3" id="KW-1185">Reference proteome</keyword>
<dbReference type="InterPro" id="IPR050490">
    <property type="entry name" value="Bact_solute-bd_prot1"/>
</dbReference>
<gene>
    <name evidence="2" type="ORF">GCM10011575_04030</name>
</gene>
<reference evidence="2" key="1">
    <citation type="journal article" date="2014" name="Int. J. Syst. Evol. Microbiol.">
        <title>Complete genome sequence of Corynebacterium casei LMG S-19264T (=DSM 44701T), isolated from a smear-ripened cheese.</title>
        <authorList>
            <consortium name="US DOE Joint Genome Institute (JGI-PGF)"/>
            <person name="Walter F."/>
            <person name="Albersmeier A."/>
            <person name="Kalinowski J."/>
            <person name="Ruckert C."/>
        </authorList>
    </citation>
    <scope>NUCLEOTIDE SEQUENCE</scope>
    <source>
        <strain evidence="2">CGMCC 4.7306</strain>
    </source>
</reference>
<dbReference type="Proteomes" id="UP000613840">
    <property type="component" value="Unassembled WGS sequence"/>
</dbReference>